<evidence type="ECO:0000313" key="2">
    <source>
        <dbReference type="Proteomes" id="UP000034166"/>
    </source>
</evidence>
<sequence length="67" mass="7471">MDIASQMAAELKQMIQAGEIQEDITDELQAIIQGLESGKRQMNDYYGASTSGKVLQVLDEVNQRIKK</sequence>
<keyword evidence="2" id="KW-1185">Reference proteome</keyword>
<reference evidence="1 2" key="1">
    <citation type="submission" date="2015-04" db="EMBL/GenBank/DDBJ databases">
        <title>Taxonomic description and genome sequence of Bacillus campisalis sp. nov., a novel member of the genus Bacillus isolated from solar saltern.</title>
        <authorList>
            <person name="Mathan Kumar R."/>
            <person name="Kaur G."/>
            <person name="Kumar A."/>
            <person name="Singh N.K."/>
            <person name="Kaur N."/>
            <person name="Kumar N."/>
            <person name="Mayilraj S."/>
        </authorList>
    </citation>
    <scope>NUCLEOTIDE SEQUENCE [LARGE SCALE GENOMIC DNA]</scope>
    <source>
        <strain evidence="1 2">SA2-6</strain>
    </source>
</reference>
<dbReference type="Proteomes" id="UP000034166">
    <property type="component" value="Unassembled WGS sequence"/>
</dbReference>
<organism evidence="1 2">
    <name type="scientific">Mesobacillus campisalis</name>
    <dbReference type="NCBI Taxonomy" id="1408103"/>
    <lineage>
        <taxon>Bacteria</taxon>
        <taxon>Bacillati</taxon>
        <taxon>Bacillota</taxon>
        <taxon>Bacilli</taxon>
        <taxon>Bacillales</taxon>
        <taxon>Bacillaceae</taxon>
        <taxon>Mesobacillus</taxon>
    </lineage>
</organism>
<protein>
    <submittedName>
        <fullName evidence="1">Uncharacterized protein</fullName>
    </submittedName>
</protein>
<evidence type="ECO:0000313" key="1">
    <source>
        <dbReference type="EMBL" id="KKK37733.1"/>
    </source>
</evidence>
<dbReference type="EMBL" id="LAYY01000012">
    <property type="protein sequence ID" value="KKK37733.1"/>
    <property type="molecule type" value="Genomic_DNA"/>
</dbReference>
<gene>
    <name evidence="1" type="ORF">WQ57_12295</name>
</gene>
<dbReference type="InterPro" id="IPR058862">
    <property type="entry name" value="YgzA"/>
</dbReference>
<dbReference type="PATRIC" id="fig|1408103.3.peg.2764"/>
<dbReference type="AlphaFoldDB" id="A0A0M2SUB1"/>
<name>A0A0M2SUB1_9BACI</name>
<accession>A0A0M2SUB1</accession>
<dbReference type="Pfam" id="PF25847">
    <property type="entry name" value="YgzA"/>
    <property type="match status" value="1"/>
</dbReference>
<comment type="caution">
    <text evidence="1">The sequence shown here is derived from an EMBL/GenBank/DDBJ whole genome shotgun (WGS) entry which is preliminary data.</text>
</comment>
<dbReference type="RefSeq" id="WP_046524071.1">
    <property type="nucleotide sequence ID" value="NZ_LAYY01000012.1"/>
</dbReference>
<proteinExistence type="predicted"/>